<dbReference type="Proteomes" id="UP001319200">
    <property type="component" value="Unassembled WGS sequence"/>
</dbReference>
<evidence type="ECO:0000313" key="1">
    <source>
        <dbReference type="EMBL" id="MBT1695790.1"/>
    </source>
</evidence>
<gene>
    <name evidence="1" type="ORF">KK083_02800</name>
</gene>
<sequence>MIRRYIRLYSITLVLFLLATVSCTNGFEELNVNPTAEDDPPTSALMTQSMILASTSEYEAWRANYIYSALFVQQLASTNWQGDKYFYNDGYSASYWDRNYERTVKVIVDLINRTKTEPAEVNYNSIGRILKVIVFHRMTDLYGDVPYRQAGMGYIGGILIPEYDTQEFIYNDMLSELEQAINAFDASKPISGDIMYGGDIALWKKGAYSLMLRLAMRLSKAAPATAETWAKKAVAGGVISAYTEAFKVSHTETTVWDNPNSHVLGSYPGAHQDQKNNNFRISKTFIDLLRNNNDPRLGIIPVQTYTVRAPGDTVNIDFVTTYNGTADPAAQVGLPNGRDGSASYPLPSGKTINRFSIVRSELIKPDAPNILVSHSQTLFLQAEAAARGWITGDAEALFRAGVKSAIDQYKLSAPAALFNDAAITNYAQNVVAFPTAGTLDQKLAAINTQYYIASFLDGYESFANWRRSGYPVLTPINFPGNVTGGTIPRRLRYPASESGLNGDNLKIVEARQGADLFTTRVWWDKP</sequence>
<keyword evidence="2" id="KW-1185">Reference proteome</keyword>
<dbReference type="Gene3D" id="1.25.40.390">
    <property type="match status" value="1"/>
</dbReference>
<dbReference type="RefSeq" id="WP_254160469.1">
    <property type="nucleotide sequence ID" value="NZ_JAHESF010000002.1"/>
</dbReference>
<dbReference type="EMBL" id="JAHESF010000002">
    <property type="protein sequence ID" value="MBT1695790.1"/>
    <property type="molecule type" value="Genomic_DNA"/>
</dbReference>
<keyword evidence="1" id="KW-0449">Lipoprotein</keyword>
<reference evidence="1 2" key="1">
    <citation type="submission" date="2021-05" db="EMBL/GenBank/DDBJ databases">
        <title>A Polyphasic approach of four new species of the genus Ohtaekwangia: Ohtaekwangia histidinii sp. nov., Ohtaekwangia cretensis sp. nov., Ohtaekwangia indiensis sp. nov., Ohtaekwangia reichenbachii sp. nov. from diverse environment.</title>
        <authorList>
            <person name="Octaviana S."/>
        </authorList>
    </citation>
    <scope>NUCLEOTIDE SEQUENCE [LARGE SCALE GENOMIC DNA]</scope>
    <source>
        <strain evidence="1 2">PWU4</strain>
    </source>
</reference>
<dbReference type="InterPro" id="IPR041662">
    <property type="entry name" value="SusD-like_2"/>
</dbReference>
<proteinExistence type="predicted"/>
<comment type="caution">
    <text evidence="1">The sequence shown here is derived from an EMBL/GenBank/DDBJ whole genome shotgun (WGS) entry which is preliminary data.</text>
</comment>
<dbReference type="PROSITE" id="PS51257">
    <property type="entry name" value="PROKAR_LIPOPROTEIN"/>
    <property type="match status" value="1"/>
</dbReference>
<dbReference type="AlphaFoldDB" id="A0AAP2DGH4"/>
<dbReference type="InterPro" id="IPR011990">
    <property type="entry name" value="TPR-like_helical_dom_sf"/>
</dbReference>
<dbReference type="Pfam" id="PF12771">
    <property type="entry name" value="SusD-like_2"/>
    <property type="match status" value="1"/>
</dbReference>
<evidence type="ECO:0000313" key="2">
    <source>
        <dbReference type="Proteomes" id="UP001319200"/>
    </source>
</evidence>
<organism evidence="1 2">
    <name type="scientific">Chryseosolibacter histidini</name>
    <dbReference type="NCBI Taxonomy" id="2782349"/>
    <lineage>
        <taxon>Bacteria</taxon>
        <taxon>Pseudomonadati</taxon>
        <taxon>Bacteroidota</taxon>
        <taxon>Cytophagia</taxon>
        <taxon>Cytophagales</taxon>
        <taxon>Chryseotaleaceae</taxon>
        <taxon>Chryseosolibacter</taxon>
    </lineage>
</organism>
<name>A0AAP2DGH4_9BACT</name>
<dbReference type="SUPFAM" id="SSF48452">
    <property type="entry name" value="TPR-like"/>
    <property type="match status" value="1"/>
</dbReference>
<accession>A0AAP2DGH4</accession>
<protein>
    <submittedName>
        <fullName evidence="1">SusD/RagB family nutrient-binding outer membrane lipoprotein</fullName>
    </submittedName>
</protein>